<keyword evidence="2 4" id="KW-0694">RNA-binding</keyword>
<evidence type="ECO:0000256" key="1">
    <source>
        <dbReference type="ARBA" id="ARBA00022448"/>
    </source>
</evidence>
<dbReference type="Pfam" id="PF01849">
    <property type="entry name" value="NAC"/>
    <property type="match status" value="1"/>
</dbReference>
<keyword evidence="1 4" id="KW-0813">Transport</keyword>
<dbReference type="NCBIfam" id="TIGR00264">
    <property type="entry name" value="archaeal-type nascent polypeptide-associated complex protein"/>
    <property type="match status" value="1"/>
</dbReference>
<dbReference type="RefSeq" id="WP_247419632.1">
    <property type="nucleotide sequence ID" value="NZ_JALLGW010000002.1"/>
</dbReference>
<feature type="domain" description="NAC-A/B" evidence="7">
    <location>
        <begin position="7"/>
        <end position="74"/>
    </location>
</feature>
<dbReference type="Gene3D" id="1.10.8.10">
    <property type="entry name" value="DNA helicase RuvA subunit, C-terminal domain"/>
    <property type="match status" value="1"/>
</dbReference>
<reference evidence="8 9" key="1">
    <citation type="journal article" date="2019" name="Int. J. Syst. Evol. Microbiol.">
        <title>The Global Catalogue of Microorganisms (GCM) 10K type strain sequencing project: providing services to taxonomists for standard genome sequencing and annotation.</title>
        <authorList>
            <consortium name="The Broad Institute Genomics Platform"/>
            <consortium name="The Broad Institute Genome Sequencing Center for Infectious Disease"/>
            <person name="Wu L."/>
            <person name="Ma J."/>
        </authorList>
    </citation>
    <scope>NUCLEOTIDE SEQUENCE [LARGE SCALE GENOMIC DNA]</scope>
    <source>
        <strain evidence="8 9">CGMCC 1.12543</strain>
    </source>
</reference>
<feature type="compositionally biased region" description="Acidic residues" evidence="6">
    <location>
        <begin position="78"/>
        <end position="88"/>
    </location>
</feature>
<accession>A0ABD5RJV3</accession>
<dbReference type="HAMAP" id="MF_00814">
    <property type="entry name" value="NAC_arch"/>
    <property type="match status" value="1"/>
</dbReference>
<sequence>MFGGGGGLDPRKMKQMMKQMGIEVTEIDANEIVIRTDDEELVFTDVEVQRMDAQGQATYQIVGDPESRPLGEGGDSGGDGDVDVEEEITASGGADEVDVGAGEEIPDSDVEIVAQRTGASEEQAREALEAENGDLAAAVSRLE</sequence>
<evidence type="ECO:0000313" key="8">
    <source>
        <dbReference type="EMBL" id="MFC5970459.1"/>
    </source>
</evidence>
<evidence type="ECO:0000259" key="7">
    <source>
        <dbReference type="PROSITE" id="PS51151"/>
    </source>
</evidence>
<dbReference type="Pfam" id="PF14555">
    <property type="entry name" value="UBA_4"/>
    <property type="match status" value="1"/>
</dbReference>
<protein>
    <recommendedName>
        <fullName evidence="4 5">Nascent polypeptide-associated complex protein</fullName>
    </recommendedName>
</protein>
<dbReference type="AlphaFoldDB" id="A0ABD5RJV3"/>
<dbReference type="Proteomes" id="UP001596099">
    <property type="component" value="Unassembled WGS sequence"/>
</dbReference>
<dbReference type="GO" id="GO:0003723">
    <property type="term" value="F:RNA binding"/>
    <property type="evidence" value="ECO:0007669"/>
    <property type="project" value="UniProtKB-UniRule"/>
</dbReference>
<name>A0ABD5RJV3_9EURY</name>
<evidence type="ECO:0000313" key="9">
    <source>
        <dbReference type="Proteomes" id="UP001596099"/>
    </source>
</evidence>
<evidence type="ECO:0000256" key="2">
    <source>
        <dbReference type="ARBA" id="ARBA00022884"/>
    </source>
</evidence>
<evidence type="ECO:0000256" key="3">
    <source>
        <dbReference type="ARBA" id="ARBA00022927"/>
    </source>
</evidence>
<comment type="subunit">
    <text evidence="4">Homodimer. Interacts with the ribosome. Binds ribosomal RNA.</text>
</comment>
<comment type="caution">
    <text evidence="8">The sequence shown here is derived from an EMBL/GenBank/DDBJ whole genome shotgun (WGS) entry which is preliminary data.</text>
</comment>
<dbReference type="EMBL" id="JBHSQH010000001">
    <property type="protein sequence ID" value="MFC5970459.1"/>
    <property type="molecule type" value="Genomic_DNA"/>
</dbReference>
<dbReference type="InterPro" id="IPR038187">
    <property type="entry name" value="NAC_A/B_dom_sf"/>
</dbReference>
<dbReference type="Gene3D" id="2.20.70.30">
    <property type="entry name" value="Nascent polypeptide-associated complex domain"/>
    <property type="match status" value="1"/>
</dbReference>
<comment type="similarity">
    <text evidence="4">Belongs to the NAC-alpha family.</text>
</comment>
<proteinExistence type="inferred from homology"/>
<dbReference type="GO" id="GO:0015031">
    <property type="term" value="P:protein transport"/>
    <property type="evidence" value="ECO:0007669"/>
    <property type="project" value="UniProtKB-UniRule"/>
</dbReference>
<evidence type="ECO:0000256" key="4">
    <source>
        <dbReference type="HAMAP-Rule" id="MF_00814"/>
    </source>
</evidence>
<keyword evidence="3 4" id="KW-0653">Protein transport</keyword>
<dbReference type="SUPFAM" id="SSF46934">
    <property type="entry name" value="UBA-like"/>
    <property type="match status" value="1"/>
</dbReference>
<gene>
    <name evidence="4" type="primary">nac</name>
    <name evidence="8" type="ORF">ACFPYI_03870</name>
</gene>
<dbReference type="SMART" id="SM01407">
    <property type="entry name" value="NAC"/>
    <property type="match status" value="1"/>
</dbReference>
<organism evidence="8 9">
    <name type="scientific">Halomarina salina</name>
    <dbReference type="NCBI Taxonomy" id="1872699"/>
    <lineage>
        <taxon>Archaea</taxon>
        <taxon>Methanobacteriati</taxon>
        <taxon>Methanobacteriota</taxon>
        <taxon>Stenosarchaea group</taxon>
        <taxon>Halobacteria</taxon>
        <taxon>Halobacteriales</taxon>
        <taxon>Natronomonadaceae</taxon>
        <taxon>Halomarina</taxon>
    </lineage>
</organism>
<evidence type="ECO:0000256" key="5">
    <source>
        <dbReference type="NCBIfam" id="TIGR00264"/>
    </source>
</evidence>
<dbReference type="InterPro" id="IPR005231">
    <property type="entry name" value="NAC_arc"/>
</dbReference>
<dbReference type="InterPro" id="IPR009060">
    <property type="entry name" value="UBA-like_sf"/>
</dbReference>
<dbReference type="InterPro" id="IPR002715">
    <property type="entry name" value="Nas_poly-pep-assoc_cplx_dom"/>
</dbReference>
<keyword evidence="9" id="KW-1185">Reference proteome</keyword>
<evidence type="ECO:0000256" key="6">
    <source>
        <dbReference type="SAM" id="MobiDB-lite"/>
    </source>
</evidence>
<feature type="region of interest" description="Disordered" evidence="6">
    <location>
        <begin position="62"/>
        <end position="143"/>
    </location>
</feature>
<dbReference type="PROSITE" id="PS51151">
    <property type="entry name" value="NAC_AB"/>
    <property type="match status" value="1"/>
</dbReference>
<comment type="function">
    <text evidence="4">Contacts the emerging nascent chain on the ribosome.</text>
</comment>